<comment type="caution">
    <text evidence="2">The sequence shown here is derived from an EMBL/GenBank/DDBJ whole genome shotgun (WGS) entry which is preliminary data.</text>
</comment>
<dbReference type="AlphaFoldDB" id="A0A317VW47"/>
<dbReference type="EMBL" id="MSFK01000028">
    <property type="protein sequence ID" value="PWY76150.1"/>
    <property type="molecule type" value="Genomic_DNA"/>
</dbReference>
<sequence>MPSEKRKRTLNPSSYSPLYTSCHETHAPATITHYEQSQTSITTNIQIFSSSSSSFSTSHPSRTITSGFNTQFSYNMTVSSQSFDVNTSSGFVPAAMDFERAGLDFISAAERFERAGLDFVSAAMDFERAGPVVASATEDWRQGAVEFAYQAEAFRVDAEAFASESVSASASAWVSSSDVGGGGGCLGVGKWERVRRGGRRDAKREREEEEVVVTEEREEKRRKIQVD</sequence>
<gene>
    <name evidence="2" type="ORF">BO94DRAFT_627212</name>
</gene>
<accession>A0A317VW47</accession>
<dbReference type="GeneID" id="37119542"/>
<dbReference type="Proteomes" id="UP000246702">
    <property type="component" value="Unassembled WGS sequence"/>
</dbReference>
<evidence type="ECO:0000313" key="2">
    <source>
        <dbReference type="EMBL" id="PWY76150.1"/>
    </source>
</evidence>
<reference evidence="2 3" key="1">
    <citation type="submission" date="2016-12" db="EMBL/GenBank/DDBJ databases">
        <title>The genomes of Aspergillus section Nigri reveals drivers in fungal speciation.</title>
        <authorList>
            <consortium name="DOE Joint Genome Institute"/>
            <person name="Vesth T.C."/>
            <person name="Nybo J."/>
            <person name="Theobald S."/>
            <person name="Brandl J."/>
            <person name="Frisvad J.C."/>
            <person name="Nielsen K.F."/>
            <person name="Lyhne E.K."/>
            <person name="Kogle M.E."/>
            <person name="Kuo A."/>
            <person name="Riley R."/>
            <person name="Clum A."/>
            <person name="Nolan M."/>
            <person name="Lipzen A."/>
            <person name="Salamov A."/>
            <person name="Henrissat B."/>
            <person name="Wiebenga A."/>
            <person name="De Vries R.P."/>
            <person name="Grigoriev I.V."/>
            <person name="Mortensen U.H."/>
            <person name="Andersen M.R."/>
            <person name="Baker S.E."/>
        </authorList>
    </citation>
    <scope>NUCLEOTIDE SEQUENCE [LARGE SCALE GENOMIC DNA]</scope>
    <source>
        <strain evidence="2 3">CBS 115572</strain>
    </source>
</reference>
<feature type="compositionally biased region" description="Basic and acidic residues" evidence="1">
    <location>
        <begin position="214"/>
        <end position="227"/>
    </location>
</feature>
<proteinExistence type="predicted"/>
<organism evidence="2 3">
    <name type="scientific">Aspergillus sclerotioniger CBS 115572</name>
    <dbReference type="NCBI Taxonomy" id="1450535"/>
    <lineage>
        <taxon>Eukaryota</taxon>
        <taxon>Fungi</taxon>
        <taxon>Dikarya</taxon>
        <taxon>Ascomycota</taxon>
        <taxon>Pezizomycotina</taxon>
        <taxon>Eurotiomycetes</taxon>
        <taxon>Eurotiomycetidae</taxon>
        <taxon>Eurotiales</taxon>
        <taxon>Aspergillaceae</taxon>
        <taxon>Aspergillus</taxon>
        <taxon>Aspergillus subgen. Circumdati</taxon>
    </lineage>
</organism>
<protein>
    <submittedName>
        <fullName evidence="2">Uncharacterized protein</fullName>
    </submittedName>
</protein>
<evidence type="ECO:0000313" key="3">
    <source>
        <dbReference type="Proteomes" id="UP000246702"/>
    </source>
</evidence>
<evidence type="ECO:0000256" key="1">
    <source>
        <dbReference type="SAM" id="MobiDB-lite"/>
    </source>
</evidence>
<keyword evidence="3" id="KW-1185">Reference proteome</keyword>
<dbReference type="RefSeq" id="XP_025464147.1">
    <property type="nucleotide sequence ID" value="XM_025617399.1"/>
</dbReference>
<feature type="region of interest" description="Disordered" evidence="1">
    <location>
        <begin position="195"/>
        <end position="227"/>
    </location>
</feature>
<feature type="compositionally biased region" description="Basic and acidic residues" evidence="1">
    <location>
        <begin position="195"/>
        <end position="206"/>
    </location>
</feature>
<name>A0A317VW47_9EURO</name>